<sequence>MQNPKHNWKEKAGHPGQYTQKEPYLDTLTTAPLKPQQRMYALRTTVIPKLYYQLALGTVTIGSLNKADKIVRAAIRKWLVLPHDVPVAYFHTSIKDGGLGVPAMRWTAPLSRRGRLLAVLRNTNHQGLTKYVEEEIKICEKRLTDHGIKYNTPEMLANRWAKQLYSSIDGAAMKESAKTPHQHQWVADVYNEPRYNTELGLRKPDLVAVLGETAVVIDAQVVSEQTKLPEAHKRKAEYYNTPEIIRKIKETHAAFRIFNATTSVEFRRGIANMENKKVEGQIFFFFFIIAKCLHKWEMATSPVKYHYFHRFLTYSVRRSACPEGFVPRVFSKRCQKSYHRDNWLVAAKPSDCSPANRERELGLDRRETGYRKAQNNVTLLGGRSSDRSSHEPGLPYGAYARRRDLTATTARRLTVEHEFREFDVETRNRL</sequence>
<reference evidence="2 3" key="1">
    <citation type="submission" date="2023-03" db="EMBL/GenBank/DDBJ databases">
        <title>High recombination rates correlate with genetic variation in Cardiocondyla obscurior ants.</title>
        <authorList>
            <person name="Errbii M."/>
        </authorList>
    </citation>
    <scope>NUCLEOTIDE SEQUENCE [LARGE SCALE GENOMIC DNA]</scope>
    <source>
        <strain evidence="2">Alpha-2009</strain>
        <tissue evidence="2">Whole body</tissue>
    </source>
</reference>
<dbReference type="AlphaFoldDB" id="A0AAW2EN90"/>
<dbReference type="PANTHER" id="PTHR37557">
    <property type="entry name" value="115 KDA PROTEIN IN TYPE-1 RETROTRANSPOSABLE ELEMENT R1DM-LIKE PROTEIN-RELATED-RELATED"/>
    <property type="match status" value="1"/>
</dbReference>
<gene>
    <name evidence="2" type="ORF">PUN28_017851</name>
</gene>
<keyword evidence="3" id="KW-1185">Reference proteome</keyword>
<dbReference type="PANTHER" id="PTHR37557:SF4">
    <property type="entry name" value="CCHC-TYPE DOMAIN-CONTAINING PROTEIN"/>
    <property type="match status" value="1"/>
</dbReference>
<organism evidence="2 3">
    <name type="scientific">Cardiocondyla obscurior</name>
    <dbReference type="NCBI Taxonomy" id="286306"/>
    <lineage>
        <taxon>Eukaryota</taxon>
        <taxon>Metazoa</taxon>
        <taxon>Ecdysozoa</taxon>
        <taxon>Arthropoda</taxon>
        <taxon>Hexapoda</taxon>
        <taxon>Insecta</taxon>
        <taxon>Pterygota</taxon>
        <taxon>Neoptera</taxon>
        <taxon>Endopterygota</taxon>
        <taxon>Hymenoptera</taxon>
        <taxon>Apocrita</taxon>
        <taxon>Aculeata</taxon>
        <taxon>Formicoidea</taxon>
        <taxon>Formicidae</taxon>
        <taxon>Myrmicinae</taxon>
        <taxon>Cardiocondyla</taxon>
    </lineage>
</organism>
<accession>A0AAW2EN90</accession>
<proteinExistence type="predicted"/>
<name>A0AAW2EN90_9HYME</name>
<comment type="caution">
    <text evidence="2">The sequence shown here is derived from an EMBL/GenBank/DDBJ whole genome shotgun (WGS) entry which is preliminary data.</text>
</comment>
<dbReference type="Proteomes" id="UP001430953">
    <property type="component" value="Unassembled WGS sequence"/>
</dbReference>
<evidence type="ECO:0000256" key="1">
    <source>
        <dbReference type="SAM" id="MobiDB-lite"/>
    </source>
</evidence>
<evidence type="ECO:0000313" key="2">
    <source>
        <dbReference type="EMBL" id="KAL0103814.1"/>
    </source>
</evidence>
<feature type="region of interest" description="Disordered" evidence="1">
    <location>
        <begin position="1"/>
        <end position="21"/>
    </location>
</feature>
<dbReference type="EMBL" id="JADYXP020000021">
    <property type="protein sequence ID" value="KAL0103814.1"/>
    <property type="molecule type" value="Genomic_DNA"/>
</dbReference>
<protein>
    <submittedName>
        <fullName evidence="2">Uncharacterized protein</fullName>
    </submittedName>
</protein>
<evidence type="ECO:0000313" key="3">
    <source>
        <dbReference type="Proteomes" id="UP001430953"/>
    </source>
</evidence>